<evidence type="ECO:0000256" key="6">
    <source>
        <dbReference type="SAM" id="Phobius"/>
    </source>
</evidence>
<evidence type="ECO:0000256" key="5">
    <source>
        <dbReference type="ARBA" id="ARBA00023136"/>
    </source>
</evidence>
<dbReference type="AlphaFoldDB" id="A0AAF0CQ49"/>
<feature type="domain" description="MacB-like periplasmic core" evidence="8">
    <location>
        <begin position="18"/>
        <end position="230"/>
    </location>
</feature>
<evidence type="ECO:0000256" key="2">
    <source>
        <dbReference type="ARBA" id="ARBA00022475"/>
    </source>
</evidence>
<dbReference type="Pfam" id="PF02687">
    <property type="entry name" value="FtsX"/>
    <property type="match status" value="1"/>
</dbReference>
<dbReference type="Proteomes" id="UP001218638">
    <property type="component" value="Chromosome"/>
</dbReference>
<name>A0AAF0CQ49_9BACT</name>
<keyword evidence="2" id="KW-1003">Cell membrane</keyword>
<comment type="subcellular location">
    <subcellularLocation>
        <location evidence="1">Cell membrane</location>
        <topology evidence="1">Multi-pass membrane protein</topology>
    </subcellularLocation>
</comment>
<feature type="transmembrane region" description="Helical" evidence="6">
    <location>
        <begin position="273"/>
        <end position="294"/>
    </location>
</feature>
<evidence type="ECO:0000259" key="8">
    <source>
        <dbReference type="Pfam" id="PF12704"/>
    </source>
</evidence>
<keyword evidence="10" id="KW-1185">Reference proteome</keyword>
<evidence type="ECO:0000256" key="3">
    <source>
        <dbReference type="ARBA" id="ARBA00022692"/>
    </source>
</evidence>
<proteinExistence type="predicted"/>
<organism evidence="9 10">
    <name type="scientific">Synoicihabitans lomoniglobus</name>
    <dbReference type="NCBI Taxonomy" id="2909285"/>
    <lineage>
        <taxon>Bacteria</taxon>
        <taxon>Pseudomonadati</taxon>
        <taxon>Verrucomicrobiota</taxon>
        <taxon>Opitutia</taxon>
        <taxon>Opitutales</taxon>
        <taxon>Opitutaceae</taxon>
        <taxon>Synoicihabitans</taxon>
    </lineage>
</organism>
<reference evidence="9" key="1">
    <citation type="submission" date="2023-03" db="EMBL/GenBank/DDBJ databases">
        <title>Lomoglobus Profundus gen. nov., sp. nov., a novel member of the phylum Verrucomicrobia, isolated from deep-marine sediment of South China Sea.</title>
        <authorList>
            <person name="Ahmad T."/>
            <person name="Ishaq S.E."/>
            <person name="Wang F."/>
        </authorList>
    </citation>
    <scope>NUCLEOTIDE SEQUENCE</scope>
    <source>
        <strain evidence="9">LMO-M01</strain>
    </source>
</reference>
<evidence type="ECO:0000259" key="7">
    <source>
        <dbReference type="Pfam" id="PF02687"/>
    </source>
</evidence>
<protein>
    <submittedName>
        <fullName evidence="9">FtsX-like permease family protein</fullName>
    </submittedName>
</protein>
<gene>
    <name evidence="9" type="ORF">PXH66_03995</name>
</gene>
<dbReference type="GO" id="GO:0005886">
    <property type="term" value="C:plasma membrane"/>
    <property type="evidence" value="ECO:0007669"/>
    <property type="project" value="UniProtKB-SubCell"/>
</dbReference>
<dbReference type="RefSeq" id="WP_330931201.1">
    <property type="nucleotide sequence ID" value="NZ_CP119075.1"/>
</dbReference>
<keyword evidence="3 6" id="KW-0812">Transmembrane</keyword>
<accession>A0AAF0CQ49</accession>
<keyword evidence="4 6" id="KW-1133">Transmembrane helix</keyword>
<feature type="transmembrane region" description="Helical" evidence="6">
    <location>
        <begin position="15"/>
        <end position="38"/>
    </location>
</feature>
<feature type="transmembrane region" description="Helical" evidence="6">
    <location>
        <begin position="249"/>
        <end position="267"/>
    </location>
</feature>
<evidence type="ECO:0000313" key="10">
    <source>
        <dbReference type="Proteomes" id="UP001218638"/>
    </source>
</evidence>
<feature type="domain" description="ABC3 transporter permease C-terminal" evidence="7">
    <location>
        <begin position="273"/>
        <end position="391"/>
    </location>
</feature>
<dbReference type="PANTHER" id="PTHR43738">
    <property type="entry name" value="ABC TRANSPORTER, MEMBRANE PROTEIN"/>
    <property type="match status" value="1"/>
</dbReference>
<dbReference type="EMBL" id="CP119075">
    <property type="protein sequence ID" value="WED66011.1"/>
    <property type="molecule type" value="Genomic_DNA"/>
</dbReference>
<dbReference type="InterPro" id="IPR025857">
    <property type="entry name" value="MacB_PCD"/>
</dbReference>
<feature type="transmembrane region" description="Helical" evidence="6">
    <location>
        <begin position="360"/>
        <end position="382"/>
    </location>
</feature>
<keyword evidence="5 6" id="KW-0472">Membrane</keyword>
<sequence>MTLPFIVLRSLRQHLLSTVVTATAIALAGGLLLSVWAIKDQTRTTFTQANSGFDAVLGARGSKLQLVLSSIFHLEASVGNVTAADFAAIQRHRAVKRAIPIAMGDNLDGFRLVGTTPELFTAVEYRPGQTHQLQAGRIWSGDASEAVLGSFAADRLDLKIGDTFHPFHGLAFSEAHEHEDEYTVVGILAPSNTPTDKVVWIPLHGIQHMSGHNPAAADEISAVLIQLRSPSAGFMLDTLFNRQGEHLTFAYPIAAIVADLFGKIGWFDRVLALVAYLVAVVSAAGVLVAIYNSLSARRRDLAILRALGAGRGTLFGSVILEAAALGGFGMVGGFGVYAAITAVTATIIREETGVVMRTWTYHPVMLWAPLGMILLCALGGVIPAVKAYATNVADNLSPQS</sequence>
<dbReference type="Pfam" id="PF12704">
    <property type="entry name" value="MacB_PCD"/>
    <property type="match status" value="1"/>
</dbReference>
<dbReference type="KEGG" id="slom:PXH66_03995"/>
<evidence type="ECO:0000313" key="9">
    <source>
        <dbReference type="EMBL" id="WED66011.1"/>
    </source>
</evidence>
<dbReference type="InterPro" id="IPR051125">
    <property type="entry name" value="ABC-4/HrtB_transporter"/>
</dbReference>
<feature type="transmembrane region" description="Helical" evidence="6">
    <location>
        <begin position="314"/>
        <end position="340"/>
    </location>
</feature>
<evidence type="ECO:0000256" key="4">
    <source>
        <dbReference type="ARBA" id="ARBA00022989"/>
    </source>
</evidence>
<dbReference type="InterPro" id="IPR003838">
    <property type="entry name" value="ABC3_permease_C"/>
</dbReference>
<dbReference type="PANTHER" id="PTHR43738:SF2">
    <property type="entry name" value="ABC TRANSPORTER PERMEASE"/>
    <property type="match status" value="1"/>
</dbReference>
<evidence type="ECO:0000256" key="1">
    <source>
        <dbReference type="ARBA" id="ARBA00004651"/>
    </source>
</evidence>